<keyword evidence="1" id="KW-0805">Transcription regulation</keyword>
<evidence type="ECO:0000256" key="2">
    <source>
        <dbReference type="ARBA" id="ARBA00023125"/>
    </source>
</evidence>
<accession>A0ABD3VK16</accession>
<proteinExistence type="predicted"/>
<dbReference type="AlphaFoldDB" id="A0ABD3VK16"/>
<evidence type="ECO:0000313" key="7">
    <source>
        <dbReference type="Proteomes" id="UP001634394"/>
    </source>
</evidence>
<feature type="domain" description="BZIP" evidence="5">
    <location>
        <begin position="93"/>
        <end position="156"/>
    </location>
</feature>
<dbReference type="Proteomes" id="UP001634394">
    <property type="component" value="Unassembled WGS sequence"/>
</dbReference>
<evidence type="ECO:0000256" key="4">
    <source>
        <dbReference type="SAM" id="Coils"/>
    </source>
</evidence>
<gene>
    <name evidence="6" type="ORF">ACJMK2_007866</name>
</gene>
<feature type="coiled-coil region" evidence="4">
    <location>
        <begin position="107"/>
        <end position="152"/>
    </location>
</feature>
<keyword evidence="4" id="KW-0175">Coiled coil</keyword>
<dbReference type="SUPFAM" id="SSF57959">
    <property type="entry name" value="Leucine zipper domain"/>
    <property type="match status" value="1"/>
</dbReference>
<dbReference type="InterPro" id="IPR000837">
    <property type="entry name" value="AP-1"/>
</dbReference>
<dbReference type="GO" id="GO:0003677">
    <property type="term" value="F:DNA binding"/>
    <property type="evidence" value="ECO:0007669"/>
    <property type="project" value="UniProtKB-KW"/>
</dbReference>
<comment type="caution">
    <text evidence="6">The sequence shown here is derived from an EMBL/GenBank/DDBJ whole genome shotgun (WGS) entry which is preliminary data.</text>
</comment>
<dbReference type="InterPro" id="IPR046347">
    <property type="entry name" value="bZIP_sf"/>
</dbReference>
<evidence type="ECO:0000259" key="5">
    <source>
        <dbReference type="PROSITE" id="PS50217"/>
    </source>
</evidence>
<dbReference type="SMART" id="SM00338">
    <property type="entry name" value="BRLZ"/>
    <property type="match status" value="1"/>
</dbReference>
<organism evidence="6 7">
    <name type="scientific">Sinanodonta woodiana</name>
    <name type="common">Chinese pond mussel</name>
    <name type="synonym">Anodonta woodiana</name>
    <dbReference type="NCBI Taxonomy" id="1069815"/>
    <lineage>
        <taxon>Eukaryota</taxon>
        <taxon>Metazoa</taxon>
        <taxon>Spiralia</taxon>
        <taxon>Lophotrochozoa</taxon>
        <taxon>Mollusca</taxon>
        <taxon>Bivalvia</taxon>
        <taxon>Autobranchia</taxon>
        <taxon>Heteroconchia</taxon>
        <taxon>Palaeoheterodonta</taxon>
        <taxon>Unionida</taxon>
        <taxon>Unionoidea</taxon>
        <taxon>Unionidae</taxon>
        <taxon>Unioninae</taxon>
        <taxon>Sinanodonta</taxon>
    </lineage>
</organism>
<evidence type="ECO:0000256" key="3">
    <source>
        <dbReference type="ARBA" id="ARBA00023163"/>
    </source>
</evidence>
<name>A0ABD3VK16_SINWO</name>
<evidence type="ECO:0000256" key="1">
    <source>
        <dbReference type="ARBA" id="ARBA00023015"/>
    </source>
</evidence>
<keyword evidence="2" id="KW-0238">DNA-binding</keyword>
<dbReference type="PANTHER" id="PTHR23351:SF24">
    <property type="entry name" value="ACTIVATING TRANSCRIPTION FACTOR 3-RELATED"/>
    <property type="match status" value="1"/>
</dbReference>
<dbReference type="PRINTS" id="PR00042">
    <property type="entry name" value="LEUZIPPRFOS"/>
</dbReference>
<protein>
    <recommendedName>
        <fullName evidence="5">BZIP domain-containing protein</fullName>
    </recommendedName>
</protein>
<dbReference type="PROSITE" id="PS00036">
    <property type="entry name" value="BZIP_BASIC"/>
    <property type="match status" value="1"/>
</dbReference>
<dbReference type="Pfam" id="PF07716">
    <property type="entry name" value="bZIP_2"/>
    <property type="match status" value="1"/>
</dbReference>
<dbReference type="InterPro" id="IPR004827">
    <property type="entry name" value="bZIP"/>
</dbReference>
<dbReference type="Gene3D" id="1.20.5.170">
    <property type="match status" value="1"/>
</dbReference>
<sequence length="174" mass="20226">MFERSNSVANITFYMDGEIDSEALAASALPLMLHEFPVFTEFSTIDPGVSAAAMTAIENNDMIIQFKRMTEGKDELMIDFTEKPKAELTDVEKEKVERRRVQNRLAARRFREKEKSLETKLQKKTQKLESDNTSLRTQIRELKRERDILQRQLQGHLYVCSTINDPYMQLSFPS</sequence>
<keyword evidence="3" id="KW-0804">Transcription</keyword>
<dbReference type="EMBL" id="JBJQND010000011">
    <property type="protein sequence ID" value="KAL3861852.1"/>
    <property type="molecule type" value="Genomic_DNA"/>
</dbReference>
<dbReference type="PANTHER" id="PTHR23351">
    <property type="entry name" value="FOS TRANSCRIPTION FACTOR-RELATED"/>
    <property type="match status" value="1"/>
</dbReference>
<evidence type="ECO:0000313" key="6">
    <source>
        <dbReference type="EMBL" id="KAL3861852.1"/>
    </source>
</evidence>
<reference evidence="6 7" key="1">
    <citation type="submission" date="2024-11" db="EMBL/GenBank/DDBJ databases">
        <title>Chromosome-level genome assembly of the freshwater bivalve Anodonta woodiana.</title>
        <authorList>
            <person name="Chen X."/>
        </authorList>
    </citation>
    <scope>NUCLEOTIDE SEQUENCE [LARGE SCALE GENOMIC DNA]</scope>
    <source>
        <strain evidence="6">MN2024</strain>
        <tissue evidence="6">Gills</tissue>
    </source>
</reference>
<keyword evidence="7" id="KW-1185">Reference proteome</keyword>
<dbReference type="PROSITE" id="PS50217">
    <property type="entry name" value="BZIP"/>
    <property type="match status" value="1"/>
</dbReference>